<feature type="signal peptide" evidence="3">
    <location>
        <begin position="1"/>
        <end position="19"/>
    </location>
</feature>
<sequence>MVALIVVVFVLAVACFTAAARTSPAPTGDAVLSRRTGWLLYGVVLVGLGLYLVNVRQERTWSDDEVGAVAREAAEAVDGDTYSSAYALRDAVDDALRRAAEGKGAWEDLRVHDRGLDFTVFAEEDGPAHCIRVTTSKATVVSPGSLGSEARTTEGVRASATVSGGRCQPHAGS</sequence>
<comment type="caution">
    <text evidence="4">The sequence shown here is derived from an EMBL/GenBank/DDBJ whole genome shotgun (WGS) entry which is preliminary data.</text>
</comment>
<dbReference type="EMBL" id="ASQP01000332">
    <property type="protein sequence ID" value="OMI36491.1"/>
    <property type="molecule type" value="Genomic_DNA"/>
</dbReference>
<reference evidence="4 5" key="1">
    <citation type="submission" date="2013-05" db="EMBL/GenBank/DDBJ databases">
        <title>Genome sequence of Streptomyces sparsogenes DSM 40356.</title>
        <authorList>
            <person name="Coyne S."/>
            <person name="Seebeck F.P."/>
        </authorList>
    </citation>
    <scope>NUCLEOTIDE SEQUENCE [LARGE SCALE GENOMIC DNA]</scope>
    <source>
        <strain evidence="4 5">DSM 40356</strain>
    </source>
</reference>
<evidence type="ECO:0000313" key="5">
    <source>
        <dbReference type="Proteomes" id="UP000186168"/>
    </source>
</evidence>
<organism evidence="4 5">
    <name type="scientific">Streptomyces sparsogenes DSM 40356</name>
    <dbReference type="NCBI Taxonomy" id="1331668"/>
    <lineage>
        <taxon>Bacteria</taxon>
        <taxon>Bacillati</taxon>
        <taxon>Actinomycetota</taxon>
        <taxon>Actinomycetes</taxon>
        <taxon>Kitasatosporales</taxon>
        <taxon>Streptomycetaceae</taxon>
        <taxon>Streptomyces</taxon>
    </lineage>
</organism>
<dbReference type="GeneID" id="96747957"/>
<feature type="chain" id="PRO_5038685419" description="Secreted protein" evidence="3">
    <location>
        <begin position="20"/>
        <end position="173"/>
    </location>
</feature>
<accession>A0A1R1SDJ9</accession>
<gene>
    <name evidence="4" type="ORF">SPAR_25776</name>
</gene>
<feature type="region of interest" description="Disordered" evidence="1">
    <location>
        <begin position="142"/>
        <end position="173"/>
    </location>
</feature>
<evidence type="ECO:0000256" key="3">
    <source>
        <dbReference type="SAM" id="SignalP"/>
    </source>
</evidence>
<keyword evidence="2" id="KW-0472">Membrane</keyword>
<keyword evidence="5" id="KW-1185">Reference proteome</keyword>
<feature type="transmembrane region" description="Helical" evidence="2">
    <location>
        <begin position="36"/>
        <end position="53"/>
    </location>
</feature>
<dbReference type="STRING" id="67365.GCA_001704635_03378"/>
<keyword evidence="3" id="KW-0732">Signal</keyword>
<keyword evidence="2" id="KW-0812">Transmembrane</keyword>
<evidence type="ECO:0000256" key="1">
    <source>
        <dbReference type="SAM" id="MobiDB-lite"/>
    </source>
</evidence>
<dbReference type="Proteomes" id="UP000186168">
    <property type="component" value="Unassembled WGS sequence"/>
</dbReference>
<protein>
    <recommendedName>
        <fullName evidence="6">Secreted protein</fullName>
    </recommendedName>
</protein>
<evidence type="ECO:0000313" key="4">
    <source>
        <dbReference type="EMBL" id="OMI36491.1"/>
    </source>
</evidence>
<dbReference type="AlphaFoldDB" id="A0A1R1SDJ9"/>
<keyword evidence="2" id="KW-1133">Transmembrane helix</keyword>
<dbReference type="RefSeq" id="WP_065967877.1">
    <property type="nucleotide sequence ID" value="NZ_ASQP01000332.1"/>
</dbReference>
<evidence type="ECO:0008006" key="6">
    <source>
        <dbReference type="Google" id="ProtNLM"/>
    </source>
</evidence>
<evidence type="ECO:0000256" key="2">
    <source>
        <dbReference type="SAM" id="Phobius"/>
    </source>
</evidence>
<proteinExistence type="predicted"/>
<name>A0A1R1SDJ9_9ACTN</name>